<evidence type="ECO:0000313" key="1">
    <source>
        <dbReference type="EMBL" id="PGH26738.1"/>
    </source>
</evidence>
<keyword evidence="2" id="KW-1185">Reference proteome</keyword>
<sequence length="155" mass="17637">MGKSTTSSRLSDQVFKDEITDLMGRQRPAEEIMRKLDILCLNKTGLHADLFHKMKEEGKSREVILQTFEKKFNIIPRIPHTRILRERVYNEIIRMHGTGCSAGQIGRHLINLCGSSEGTFGELVNDMLAAKWTEEQIAFKIANCVGVNLSRDISY</sequence>
<gene>
    <name evidence="1" type="ORF">AJ80_01502</name>
</gene>
<evidence type="ECO:0000313" key="2">
    <source>
        <dbReference type="Proteomes" id="UP000224634"/>
    </source>
</evidence>
<dbReference type="EMBL" id="PDNA01000013">
    <property type="protein sequence ID" value="PGH26738.1"/>
    <property type="molecule type" value="Genomic_DNA"/>
</dbReference>
<dbReference type="AlphaFoldDB" id="A0A2B7Z0T2"/>
<comment type="caution">
    <text evidence="1">The sequence shown here is derived from an EMBL/GenBank/DDBJ whole genome shotgun (WGS) entry which is preliminary data.</text>
</comment>
<proteinExistence type="predicted"/>
<protein>
    <submittedName>
        <fullName evidence="1">Uncharacterized protein</fullName>
    </submittedName>
</protein>
<dbReference type="Proteomes" id="UP000224634">
    <property type="component" value="Unassembled WGS sequence"/>
</dbReference>
<organism evidence="1 2">
    <name type="scientific">Polytolypa hystricis (strain UAMH7299)</name>
    <dbReference type="NCBI Taxonomy" id="1447883"/>
    <lineage>
        <taxon>Eukaryota</taxon>
        <taxon>Fungi</taxon>
        <taxon>Dikarya</taxon>
        <taxon>Ascomycota</taxon>
        <taxon>Pezizomycotina</taxon>
        <taxon>Eurotiomycetes</taxon>
        <taxon>Eurotiomycetidae</taxon>
        <taxon>Onygenales</taxon>
        <taxon>Onygenales incertae sedis</taxon>
        <taxon>Polytolypa</taxon>
    </lineage>
</organism>
<accession>A0A2B7Z0T2</accession>
<name>A0A2B7Z0T2_POLH7</name>
<reference evidence="1 2" key="1">
    <citation type="submission" date="2017-10" db="EMBL/GenBank/DDBJ databases">
        <title>Comparative genomics in systemic dimorphic fungi from Ajellomycetaceae.</title>
        <authorList>
            <person name="Munoz J.F."/>
            <person name="Mcewen J.G."/>
            <person name="Clay O.K."/>
            <person name="Cuomo C.A."/>
        </authorList>
    </citation>
    <scope>NUCLEOTIDE SEQUENCE [LARGE SCALE GENOMIC DNA]</scope>
    <source>
        <strain evidence="1 2">UAMH7299</strain>
    </source>
</reference>